<reference evidence="2 3" key="1">
    <citation type="submission" date="2020-08" db="EMBL/GenBank/DDBJ databases">
        <title>Sequencing the genomes of 1000 actinobacteria strains.</title>
        <authorList>
            <person name="Klenk H.-P."/>
        </authorList>
    </citation>
    <scope>NUCLEOTIDE SEQUENCE [LARGE SCALE GENOMIC DNA]</scope>
    <source>
        <strain evidence="2 3">DSM 40084</strain>
    </source>
</reference>
<sequence length="120" mass="13287">MSTYGHQANRNAELAAARWREDKQTGAISEGLAAVVYALLIARAIRDHTESQEPQTGQIREDVSETEASTVLSDGQEARMTFNWEVPPWLRPDDSTHVVNGERFTLTTVDGVPTAFGRTE</sequence>
<feature type="region of interest" description="Disordered" evidence="1">
    <location>
        <begin position="47"/>
        <end position="76"/>
    </location>
</feature>
<name>A0A7W9LQ57_9ACTN</name>
<dbReference type="Proteomes" id="UP000590647">
    <property type="component" value="Unassembled WGS sequence"/>
</dbReference>
<gene>
    <name evidence="2" type="ORF">HDA41_000049</name>
</gene>
<evidence type="ECO:0000313" key="3">
    <source>
        <dbReference type="Proteomes" id="UP000590647"/>
    </source>
</evidence>
<keyword evidence="3" id="KW-1185">Reference proteome</keyword>
<dbReference type="AlphaFoldDB" id="A0A7W9LQ57"/>
<evidence type="ECO:0000256" key="1">
    <source>
        <dbReference type="SAM" id="MobiDB-lite"/>
    </source>
</evidence>
<dbReference type="EMBL" id="JACHNE010000001">
    <property type="protein sequence ID" value="MBB5792085.1"/>
    <property type="molecule type" value="Genomic_DNA"/>
</dbReference>
<evidence type="ECO:0000313" key="2">
    <source>
        <dbReference type="EMBL" id="MBB5792085.1"/>
    </source>
</evidence>
<organism evidence="2 3">
    <name type="scientific">Streptomyces caelestis</name>
    <dbReference type="NCBI Taxonomy" id="36816"/>
    <lineage>
        <taxon>Bacteria</taxon>
        <taxon>Bacillati</taxon>
        <taxon>Actinomycetota</taxon>
        <taxon>Actinomycetes</taxon>
        <taxon>Kitasatosporales</taxon>
        <taxon>Streptomycetaceae</taxon>
        <taxon>Streptomyces</taxon>
    </lineage>
</organism>
<dbReference type="RefSeq" id="WP_230299861.1">
    <property type="nucleotide sequence ID" value="NZ_JACHNE010000001.1"/>
</dbReference>
<accession>A0A7W9LQ57</accession>
<protein>
    <submittedName>
        <fullName evidence="2">Uncharacterized protein</fullName>
    </submittedName>
</protein>
<comment type="caution">
    <text evidence="2">The sequence shown here is derived from an EMBL/GenBank/DDBJ whole genome shotgun (WGS) entry which is preliminary data.</text>
</comment>
<proteinExistence type="predicted"/>